<sequence length="174" mass="19159">MDLCIKMAQLRYCRSMIPTCKGVPYLVAGDFSRRLSPTAYHGAGYRGSSAGDSFPDDIYSCFDPNDEPALREINGIFFRGQWLSVFTTNDRIDGPPSVVTGKARVEHVIPDVRLSQLFHQEHADERVEAVDPEFAESHIGGGIVFLKQPDPKSACLAIDTAMVSLGCRPLRLLG</sequence>
<dbReference type="InParanoid" id="A0A2H3D296"/>
<dbReference type="EMBL" id="KZ293717">
    <property type="protein sequence ID" value="PBK82443.1"/>
    <property type="molecule type" value="Genomic_DNA"/>
</dbReference>
<dbReference type="AlphaFoldDB" id="A0A2H3D296"/>
<evidence type="ECO:0000313" key="1">
    <source>
        <dbReference type="EMBL" id="PBK82443.1"/>
    </source>
</evidence>
<keyword evidence="2" id="KW-1185">Reference proteome</keyword>
<reference evidence="2" key="1">
    <citation type="journal article" date="2017" name="Nat. Ecol. Evol.">
        <title>Genome expansion and lineage-specific genetic innovations in the forest pathogenic fungi Armillaria.</title>
        <authorList>
            <person name="Sipos G."/>
            <person name="Prasanna A.N."/>
            <person name="Walter M.C."/>
            <person name="O'Connor E."/>
            <person name="Balint B."/>
            <person name="Krizsan K."/>
            <person name="Kiss B."/>
            <person name="Hess J."/>
            <person name="Varga T."/>
            <person name="Slot J."/>
            <person name="Riley R."/>
            <person name="Boka B."/>
            <person name="Rigling D."/>
            <person name="Barry K."/>
            <person name="Lee J."/>
            <person name="Mihaltcheva S."/>
            <person name="LaButti K."/>
            <person name="Lipzen A."/>
            <person name="Waldron R."/>
            <person name="Moloney N.M."/>
            <person name="Sperisen C."/>
            <person name="Kredics L."/>
            <person name="Vagvoelgyi C."/>
            <person name="Patrignani A."/>
            <person name="Fitzpatrick D."/>
            <person name="Nagy I."/>
            <person name="Doyle S."/>
            <person name="Anderson J.B."/>
            <person name="Grigoriev I.V."/>
            <person name="Gueldener U."/>
            <person name="Muensterkoetter M."/>
            <person name="Nagy L.G."/>
        </authorList>
    </citation>
    <scope>NUCLEOTIDE SEQUENCE [LARGE SCALE GENOMIC DNA]</scope>
    <source>
        <strain evidence="2">Ar21-2</strain>
    </source>
</reference>
<protein>
    <submittedName>
        <fullName evidence="1">Uncharacterized protein</fullName>
    </submittedName>
</protein>
<dbReference type="Proteomes" id="UP000217790">
    <property type="component" value="Unassembled WGS sequence"/>
</dbReference>
<name>A0A2H3D296_ARMGA</name>
<evidence type="ECO:0000313" key="2">
    <source>
        <dbReference type="Proteomes" id="UP000217790"/>
    </source>
</evidence>
<gene>
    <name evidence="1" type="ORF">ARMGADRAFT_1038604</name>
</gene>
<organism evidence="1 2">
    <name type="scientific">Armillaria gallica</name>
    <name type="common">Bulbous honey fungus</name>
    <name type="synonym">Armillaria bulbosa</name>
    <dbReference type="NCBI Taxonomy" id="47427"/>
    <lineage>
        <taxon>Eukaryota</taxon>
        <taxon>Fungi</taxon>
        <taxon>Dikarya</taxon>
        <taxon>Basidiomycota</taxon>
        <taxon>Agaricomycotina</taxon>
        <taxon>Agaricomycetes</taxon>
        <taxon>Agaricomycetidae</taxon>
        <taxon>Agaricales</taxon>
        <taxon>Marasmiineae</taxon>
        <taxon>Physalacriaceae</taxon>
        <taxon>Armillaria</taxon>
    </lineage>
</organism>
<proteinExistence type="predicted"/>
<accession>A0A2H3D296</accession>